<sequence>MNLEKINASEDNVIPPSELLMVGPDDDQLSLPLIPVRGMGVFPGMVLHFDVNRPKSMAALEAAMEANQVVFLAEQKNPETESPEIDDLYDAGCVTRIKQMLKMPGHAARVLVEVVARGAIEAYLQTDPYFAVQFHYLVSEFEMTQESEALQTLVKSTFVRYMQETHKLPNDFDEALSMSDDPDHLIDLICSNLTLDLSAAQEILRETNGEQRLMLVYRTLVSDLSMIQIERGITEKVRDEIDKNQREYILREQIKVLQDELNGGEAGEDLIDQYRRRVADKNLSEEVQAKAENEISRLEKIQEGSPEAGVIQDYLDWILDLPWNDASEDRIDVSVARKILNQDHYALDKVKERILEYISVLQLTGTMKAPILCLVGPPGVGKTSIAKSIARALGRKYVRMSLGGVGDEAEIRGHRRTYVGAIPGRILYHLKQAGTNNPLFLLDEIDKISQNFRGDPAAALLEVLDPEQNSTFTDHYLELPFDLSHVLFLTTANSLSTIPRPLLDRMEVIEVNGYVEEEKQEIARRYLVPKQLEAHGLTKQQVSMSKGAIKDIVNYYTRESGVRELEREIAKVCRVAARDIVENHKDKIAVSVRNLETFLGSHRYSYEKIQKGTIIGLVNGLAWTAVGGVTLEIEVLAVDGSGKTMITGKLGDVMQESIKAAMGFIRSRAEALGIQPDFFAKKDIHLHVPEGAVPKDGPSAGITMATALISALTGRPVPQNLAMTGEITLLGRVLPIGGLREKLTAAHRAGITEVIIPEENQKDLEEVPDSVLSALDIHPVSKMDEVIDLVFGAAK</sequence>
<protein>
    <recommendedName>
        <fullName evidence="9 10">Lon protease</fullName>
        <ecNumber evidence="9 10">3.4.21.53</ecNumber>
    </recommendedName>
    <alternativeName>
        <fullName evidence="9">ATP-dependent protease La</fullName>
    </alternativeName>
</protein>
<dbReference type="SUPFAM" id="SSF52540">
    <property type="entry name" value="P-loop containing nucleoside triphosphate hydrolases"/>
    <property type="match status" value="1"/>
</dbReference>
<dbReference type="SUPFAM" id="SSF54211">
    <property type="entry name" value="Ribosomal protein S5 domain 2-like"/>
    <property type="match status" value="1"/>
</dbReference>
<keyword evidence="4 9" id="KW-0547">Nucleotide-binding</keyword>
<evidence type="ECO:0000256" key="8">
    <source>
        <dbReference type="ARBA" id="ARBA00023016"/>
    </source>
</evidence>
<dbReference type="OrthoDB" id="9803599at2"/>
<evidence type="ECO:0000256" key="14">
    <source>
        <dbReference type="RuleBase" id="RU000591"/>
    </source>
</evidence>
<dbReference type="NCBIfam" id="TIGR00763">
    <property type="entry name" value="lon"/>
    <property type="match status" value="1"/>
</dbReference>
<dbReference type="PROSITE" id="PS01046">
    <property type="entry name" value="LON_SER"/>
    <property type="match status" value="1"/>
</dbReference>
<evidence type="ECO:0000256" key="5">
    <source>
        <dbReference type="ARBA" id="ARBA00022801"/>
    </source>
</evidence>
<dbReference type="PROSITE" id="PS51786">
    <property type="entry name" value="LON_PROTEOLYTIC"/>
    <property type="match status" value="1"/>
</dbReference>
<dbReference type="Gene3D" id="1.20.5.5270">
    <property type="match status" value="1"/>
</dbReference>
<dbReference type="AlphaFoldDB" id="E6MEH2"/>
<evidence type="ECO:0000256" key="3">
    <source>
        <dbReference type="ARBA" id="ARBA00022670"/>
    </source>
</evidence>
<comment type="subcellular location">
    <subcellularLocation>
        <location evidence="1 9 10">Cytoplasm</location>
    </subcellularLocation>
</comment>
<dbReference type="GO" id="GO:0005737">
    <property type="term" value="C:cytoplasm"/>
    <property type="evidence" value="ECO:0007669"/>
    <property type="project" value="UniProtKB-SubCell"/>
</dbReference>
<dbReference type="InterPro" id="IPR027065">
    <property type="entry name" value="Lon_Prtase"/>
</dbReference>
<keyword evidence="2 9" id="KW-0963">Cytoplasm</keyword>
<evidence type="ECO:0000256" key="6">
    <source>
        <dbReference type="ARBA" id="ARBA00022825"/>
    </source>
</evidence>
<dbReference type="HOGENOM" id="CLU_004109_4_3_9"/>
<proteinExistence type="evidence at transcript level"/>
<dbReference type="RefSeq" id="WP_006597824.1">
    <property type="nucleotide sequence ID" value="NZ_GL622359.1"/>
</dbReference>
<dbReference type="FunFam" id="3.40.50.300:FF:000382">
    <property type="entry name" value="Lon protease homolog 2, peroxisomal"/>
    <property type="match status" value="1"/>
</dbReference>
<dbReference type="Pfam" id="PF02190">
    <property type="entry name" value="LON_substr_bdg"/>
    <property type="match status" value="1"/>
</dbReference>
<dbReference type="Pfam" id="PF00004">
    <property type="entry name" value="AAA"/>
    <property type="match status" value="1"/>
</dbReference>
<evidence type="ECO:0000259" key="16">
    <source>
        <dbReference type="PROSITE" id="PS51787"/>
    </source>
</evidence>
<dbReference type="SUPFAM" id="SSF88697">
    <property type="entry name" value="PUA domain-like"/>
    <property type="match status" value="1"/>
</dbReference>
<comment type="catalytic activity">
    <reaction evidence="9 10 13">
        <text>Hydrolysis of proteins in presence of ATP.</text>
        <dbReference type="EC" id="3.4.21.53"/>
    </reaction>
</comment>
<comment type="caution">
    <text evidence="17">The sequence shown here is derived from an EMBL/GenBank/DDBJ whole genome shotgun (WGS) entry which is preliminary data.</text>
</comment>
<organism evidence="17 18">
    <name type="scientific">Pseudoramibacter alactolyticus ATCC 23263</name>
    <dbReference type="NCBI Taxonomy" id="887929"/>
    <lineage>
        <taxon>Bacteria</taxon>
        <taxon>Bacillati</taxon>
        <taxon>Bacillota</taxon>
        <taxon>Clostridia</taxon>
        <taxon>Eubacteriales</taxon>
        <taxon>Eubacteriaceae</taxon>
        <taxon>Pseudoramibacter</taxon>
    </lineage>
</organism>
<dbReference type="GO" id="GO:0006515">
    <property type="term" value="P:protein quality control for misfolded or incompletely synthesized proteins"/>
    <property type="evidence" value="ECO:0007669"/>
    <property type="project" value="UniProtKB-UniRule"/>
</dbReference>
<feature type="active site" evidence="9 11">
    <location>
        <position position="742"/>
    </location>
</feature>
<evidence type="ECO:0000256" key="12">
    <source>
        <dbReference type="PIRSR" id="PIRSR001174-2"/>
    </source>
</evidence>
<comment type="similarity">
    <text evidence="9 10 13 14">Belongs to the peptidase S16 family.</text>
</comment>
<evidence type="ECO:0000256" key="13">
    <source>
        <dbReference type="PROSITE-ProRule" id="PRU01122"/>
    </source>
</evidence>
<dbReference type="STRING" id="887929.HMP0721_0405"/>
<dbReference type="PRINTS" id="PR00830">
    <property type="entry name" value="ENDOLAPTASE"/>
</dbReference>
<keyword evidence="7 9" id="KW-0067">ATP-binding</keyword>
<dbReference type="InterPro" id="IPR014721">
    <property type="entry name" value="Ribsml_uS5_D2-typ_fold_subgr"/>
</dbReference>
<dbReference type="GO" id="GO:0004176">
    <property type="term" value="F:ATP-dependent peptidase activity"/>
    <property type="evidence" value="ECO:0007669"/>
    <property type="project" value="UniProtKB-UniRule"/>
</dbReference>
<dbReference type="InterPro" id="IPR003111">
    <property type="entry name" value="Lon_prtase_N"/>
</dbReference>
<evidence type="ECO:0000256" key="4">
    <source>
        <dbReference type="ARBA" id="ARBA00022741"/>
    </source>
</evidence>
<dbReference type="GO" id="GO:0016887">
    <property type="term" value="F:ATP hydrolysis activity"/>
    <property type="evidence" value="ECO:0007669"/>
    <property type="project" value="UniProtKB-UniRule"/>
</dbReference>
<dbReference type="Gene3D" id="1.10.8.60">
    <property type="match status" value="1"/>
</dbReference>
<evidence type="ECO:0000256" key="11">
    <source>
        <dbReference type="PIRSR" id="PIRSR001174-1"/>
    </source>
</evidence>
<comment type="induction">
    <text evidence="9">By heat shock.</text>
</comment>
<keyword evidence="5 9" id="KW-0378">Hydrolase</keyword>
<keyword evidence="3 9" id="KW-0645">Protease</keyword>
<dbReference type="Proteomes" id="UP000004754">
    <property type="component" value="Unassembled WGS sequence"/>
</dbReference>
<keyword evidence="6 9" id="KW-0720">Serine protease</keyword>
<dbReference type="EC" id="3.4.21.53" evidence="9 10"/>
<dbReference type="InterPro" id="IPR003959">
    <property type="entry name" value="ATPase_AAA_core"/>
</dbReference>
<evidence type="ECO:0000313" key="17">
    <source>
        <dbReference type="EMBL" id="EFV02497.1"/>
    </source>
</evidence>
<evidence type="ECO:0000256" key="9">
    <source>
        <dbReference type="HAMAP-Rule" id="MF_01973"/>
    </source>
</evidence>
<dbReference type="PROSITE" id="PS51787">
    <property type="entry name" value="LON_N"/>
    <property type="match status" value="1"/>
</dbReference>
<dbReference type="PIRSF" id="PIRSF001174">
    <property type="entry name" value="Lon_proteas"/>
    <property type="match status" value="1"/>
</dbReference>
<dbReference type="SMART" id="SM00464">
    <property type="entry name" value="LON"/>
    <property type="match status" value="1"/>
</dbReference>
<evidence type="ECO:0000256" key="10">
    <source>
        <dbReference type="PIRNR" id="PIRNR001174"/>
    </source>
</evidence>
<dbReference type="Pfam" id="PF22667">
    <property type="entry name" value="Lon_lid"/>
    <property type="match status" value="1"/>
</dbReference>
<evidence type="ECO:0000256" key="1">
    <source>
        <dbReference type="ARBA" id="ARBA00004496"/>
    </source>
</evidence>
<feature type="active site" evidence="9 11">
    <location>
        <position position="699"/>
    </location>
</feature>
<comment type="subunit">
    <text evidence="9 10">Homohexamer. Organized in a ring with a central cavity.</text>
</comment>
<dbReference type="InterPro" id="IPR027543">
    <property type="entry name" value="Lon_bac"/>
</dbReference>
<comment type="function">
    <text evidence="9">ATP-dependent serine protease that mediates the selective degradation of mutant and abnormal proteins as well as certain short-lived regulatory proteins. Required for cellular homeostasis and for survival from DNA damage and developmental changes induced by stress. Degrades polypeptides processively to yield small peptide fragments that are 5 to 10 amino acids long. Binds to DNA in a double-stranded, site-specific manner.</text>
</comment>
<dbReference type="Gene3D" id="1.20.58.1480">
    <property type="match status" value="1"/>
</dbReference>
<feature type="binding site" evidence="9 12">
    <location>
        <begin position="376"/>
        <end position="383"/>
    </location>
    <ligand>
        <name>ATP</name>
        <dbReference type="ChEBI" id="CHEBI:30616"/>
    </ligand>
</feature>
<name>E6MEH2_9FIRM</name>
<evidence type="ECO:0000256" key="7">
    <source>
        <dbReference type="ARBA" id="ARBA00022840"/>
    </source>
</evidence>
<dbReference type="GO" id="GO:0005524">
    <property type="term" value="F:ATP binding"/>
    <property type="evidence" value="ECO:0007669"/>
    <property type="project" value="UniProtKB-UniRule"/>
</dbReference>
<dbReference type="InterPro" id="IPR003593">
    <property type="entry name" value="AAA+_ATPase"/>
</dbReference>
<dbReference type="Gene3D" id="2.30.130.40">
    <property type="entry name" value="LON domain-like"/>
    <property type="match status" value="1"/>
</dbReference>
<dbReference type="MEROPS" id="S16.001"/>
<feature type="domain" description="Lon N-terminal" evidence="16">
    <location>
        <begin position="31"/>
        <end position="224"/>
    </location>
</feature>
<accession>E6MEH2</accession>
<dbReference type="InterPro" id="IPR008268">
    <property type="entry name" value="Peptidase_S16_AS"/>
</dbReference>
<dbReference type="GO" id="GO:0034605">
    <property type="term" value="P:cellular response to heat"/>
    <property type="evidence" value="ECO:0007669"/>
    <property type="project" value="UniProtKB-UniRule"/>
</dbReference>
<dbReference type="Pfam" id="PF05362">
    <property type="entry name" value="Lon_C"/>
    <property type="match status" value="1"/>
</dbReference>
<dbReference type="InterPro" id="IPR054594">
    <property type="entry name" value="Lon_lid"/>
</dbReference>
<dbReference type="SMART" id="SM00382">
    <property type="entry name" value="AAA"/>
    <property type="match status" value="1"/>
</dbReference>
<reference evidence="17 18" key="1">
    <citation type="submission" date="2010-12" db="EMBL/GenBank/DDBJ databases">
        <authorList>
            <person name="Muzny D."/>
            <person name="Qin X."/>
            <person name="Deng J."/>
            <person name="Jiang H."/>
            <person name="Liu Y."/>
            <person name="Qu J."/>
            <person name="Song X.-Z."/>
            <person name="Zhang L."/>
            <person name="Thornton R."/>
            <person name="Coyle M."/>
            <person name="Francisco L."/>
            <person name="Jackson L."/>
            <person name="Javaid M."/>
            <person name="Korchina V."/>
            <person name="Kovar C."/>
            <person name="Mata R."/>
            <person name="Mathew T."/>
            <person name="Ngo R."/>
            <person name="Nguyen L."/>
            <person name="Nguyen N."/>
            <person name="Okwuonu G."/>
            <person name="Ongeri F."/>
            <person name="Pham C."/>
            <person name="Simmons D."/>
            <person name="Wilczek-Boney K."/>
            <person name="Hale W."/>
            <person name="Jakkamsetti A."/>
            <person name="Pham P."/>
            <person name="Ruth R."/>
            <person name="San Lucas F."/>
            <person name="Warren J."/>
            <person name="Zhang J."/>
            <person name="Zhao Z."/>
            <person name="Zhou C."/>
            <person name="Zhu D."/>
            <person name="Lee S."/>
            <person name="Bess C."/>
            <person name="Blankenburg K."/>
            <person name="Forbes L."/>
            <person name="Fu Q."/>
            <person name="Gubbala S."/>
            <person name="Hirani K."/>
            <person name="Jayaseelan J.C."/>
            <person name="Lara F."/>
            <person name="Munidasa M."/>
            <person name="Palculict T."/>
            <person name="Patil S."/>
            <person name="Pu L.-L."/>
            <person name="Saada N."/>
            <person name="Tang L."/>
            <person name="Weissenberger G."/>
            <person name="Zhu Y."/>
            <person name="Hemphill L."/>
            <person name="Shang Y."/>
            <person name="Youmans B."/>
            <person name="Ayvaz T."/>
            <person name="Ross M."/>
            <person name="Santibanez J."/>
            <person name="Aqrawi P."/>
            <person name="Gross S."/>
            <person name="Joshi V."/>
            <person name="Fowler G."/>
            <person name="Nazareth L."/>
            <person name="Reid J."/>
            <person name="Worley K."/>
            <person name="Petrosino J."/>
            <person name="Highlander S."/>
            <person name="Gibbs R."/>
        </authorList>
    </citation>
    <scope>NUCLEOTIDE SEQUENCE [LARGE SCALE GENOMIC DNA]</scope>
    <source>
        <strain evidence="17 18">ATCC 23263</strain>
    </source>
</reference>
<dbReference type="Gene3D" id="3.30.230.10">
    <property type="match status" value="1"/>
</dbReference>
<feature type="domain" description="Lon proteolytic" evidence="15">
    <location>
        <begin position="612"/>
        <end position="793"/>
    </location>
</feature>
<evidence type="ECO:0000259" key="15">
    <source>
        <dbReference type="PROSITE" id="PS51786"/>
    </source>
</evidence>
<evidence type="ECO:0000313" key="18">
    <source>
        <dbReference type="Proteomes" id="UP000004754"/>
    </source>
</evidence>
<dbReference type="InterPro" id="IPR046336">
    <property type="entry name" value="Lon_prtase_N_sf"/>
</dbReference>
<dbReference type="InterPro" id="IPR008269">
    <property type="entry name" value="Lon_proteolytic"/>
</dbReference>
<dbReference type="Gene3D" id="3.40.50.300">
    <property type="entry name" value="P-loop containing nucleotide triphosphate hydrolases"/>
    <property type="match status" value="1"/>
</dbReference>
<dbReference type="PANTHER" id="PTHR10046">
    <property type="entry name" value="ATP DEPENDENT LON PROTEASE FAMILY MEMBER"/>
    <property type="match status" value="1"/>
</dbReference>
<dbReference type="EMBL" id="AEQN01000007">
    <property type="protein sequence ID" value="EFV02497.1"/>
    <property type="molecule type" value="Genomic_DNA"/>
</dbReference>
<gene>
    <name evidence="9 17" type="primary">lon</name>
    <name evidence="17" type="ORF">HMP0721_0405</name>
</gene>
<dbReference type="InterPro" id="IPR027417">
    <property type="entry name" value="P-loop_NTPase"/>
</dbReference>
<dbReference type="GO" id="GO:0004252">
    <property type="term" value="F:serine-type endopeptidase activity"/>
    <property type="evidence" value="ECO:0007669"/>
    <property type="project" value="UniProtKB-UniRule"/>
</dbReference>
<dbReference type="CDD" id="cd19500">
    <property type="entry name" value="RecA-like_Lon"/>
    <property type="match status" value="1"/>
</dbReference>
<dbReference type="InterPro" id="IPR015947">
    <property type="entry name" value="PUA-like_sf"/>
</dbReference>
<dbReference type="InterPro" id="IPR004815">
    <property type="entry name" value="Lon_bac/euk-typ"/>
</dbReference>
<evidence type="ECO:0000256" key="2">
    <source>
        <dbReference type="ARBA" id="ARBA00022490"/>
    </source>
</evidence>
<dbReference type="GO" id="GO:0043565">
    <property type="term" value="F:sequence-specific DNA binding"/>
    <property type="evidence" value="ECO:0007669"/>
    <property type="project" value="UniProtKB-UniRule"/>
</dbReference>
<dbReference type="InterPro" id="IPR020568">
    <property type="entry name" value="Ribosomal_Su5_D2-typ_SF"/>
</dbReference>
<keyword evidence="18" id="KW-1185">Reference proteome</keyword>
<keyword evidence="8 9" id="KW-0346">Stress response</keyword>
<dbReference type="eggNOG" id="COG0466">
    <property type="taxonomic scope" value="Bacteria"/>
</dbReference>
<dbReference type="HAMAP" id="MF_01973">
    <property type="entry name" value="lon_bact"/>
    <property type="match status" value="1"/>
</dbReference>